<keyword evidence="2" id="KW-0812">Transmembrane</keyword>
<accession>A0AAV2HT03</accession>
<evidence type="ECO:0000256" key="4">
    <source>
        <dbReference type="ARBA" id="ARBA00023136"/>
    </source>
</evidence>
<dbReference type="Proteomes" id="UP001497497">
    <property type="component" value="Unassembled WGS sequence"/>
</dbReference>
<dbReference type="EMBL" id="CAXITT010000249">
    <property type="protein sequence ID" value="CAL1537099.1"/>
    <property type="molecule type" value="Genomic_DNA"/>
</dbReference>
<dbReference type="InterPro" id="IPR001828">
    <property type="entry name" value="ANF_lig-bd_rcpt"/>
</dbReference>
<dbReference type="GO" id="GO:0038023">
    <property type="term" value="F:signaling receptor activity"/>
    <property type="evidence" value="ECO:0007669"/>
    <property type="project" value="TreeGrafter"/>
</dbReference>
<organism evidence="6 7">
    <name type="scientific">Lymnaea stagnalis</name>
    <name type="common">Great pond snail</name>
    <name type="synonym">Helix stagnalis</name>
    <dbReference type="NCBI Taxonomy" id="6523"/>
    <lineage>
        <taxon>Eukaryota</taxon>
        <taxon>Metazoa</taxon>
        <taxon>Spiralia</taxon>
        <taxon>Lophotrochozoa</taxon>
        <taxon>Mollusca</taxon>
        <taxon>Gastropoda</taxon>
        <taxon>Heterobranchia</taxon>
        <taxon>Euthyneura</taxon>
        <taxon>Panpulmonata</taxon>
        <taxon>Hygrophila</taxon>
        <taxon>Lymnaeoidea</taxon>
        <taxon>Lymnaeidae</taxon>
        <taxon>Lymnaea</taxon>
    </lineage>
</organism>
<reference evidence="6 7" key="1">
    <citation type="submission" date="2024-04" db="EMBL/GenBank/DDBJ databases">
        <authorList>
            <consortium name="Genoscope - CEA"/>
            <person name="William W."/>
        </authorList>
    </citation>
    <scope>NUCLEOTIDE SEQUENCE [LARGE SCALE GENOMIC DNA]</scope>
</reference>
<keyword evidence="4" id="KW-0472">Membrane</keyword>
<dbReference type="SUPFAM" id="SSF53822">
    <property type="entry name" value="Periplasmic binding protein-like I"/>
    <property type="match status" value="1"/>
</dbReference>
<comment type="subcellular location">
    <subcellularLocation>
        <location evidence="1">Membrane</location>
    </subcellularLocation>
</comment>
<dbReference type="InterPro" id="IPR028082">
    <property type="entry name" value="Peripla_BP_I"/>
</dbReference>
<dbReference type="Pfam" id="PF01094">
    <property type="entry name" value="ANF_receptor"/>
    <property type="match status" value="1"/>
</dbReference>
<dbReference type="InterPro" id="IPR052612">
    <property type="entry name" value="ANP_Clearance_Receptor"/>
</dbReference>
<dbReference type="Gene3D" id="3.40.50.2300">
    <property type="match status" value="1"/>
</dbReference>
<keyword evidence="3" id="KW-1133">Transmembrane helix</keyword>
<evidence type="ECO:0000313" key="6">
    <source>
        <dbReference type="EMBL" id="CAL1537099.1"/>
    </source>
</evidence>
<evidence type="ECO:0000313" key="7">
    <source>
        <dbReference type="Proteomes" id="UP001497497"/>
    </source>
</evidence>
<sequence length="125" mass="14083">ILPFEGKDYWLMPKVHPAILMAWEKVLKQYTCLRGYSVVFNTANSKCSEIFGPLAAIDMYIHQSAHVFFGPACEYSVAPVARFSYYWGIPVLSAGALVTAFGDKKEYRLLTRVQVSSNKHQMSPS</sequence>
<proteinExistence type="predicted"/>
<evidence type="ECO:0000256" key="1">
    <source>
        <dbReference type="ARBA" id="ARBA00004370"/>
    </source>
</evidence>
<evidence type="ECO:0000259" key="5">
    <source>
        <dbReference type="Pfam" id="PF01094"/>
    </source>
</evidence>
<dbReference type="GO" id="GO:0007165">
    <property type="term" value="P:signal transduction"/>
    <property type="evidence" value="ECO:0007669"/>
    <property type="project" value="TreeGrafter"/>
</dbReference>
<name>A0AAV2HT03_LYMST</name>
<protein>
    <recommendedName>
        <fullName evidence="5">Receptor ligand binding region domain-containing protein</fullName>
    </recommendedName>
</protein>
<keyword evidence="7" id="KW-1185">Reference proteome</keyword>
<gene>
    <name evidence="6" type="ORF">GSLYS_00011012001</name>
</gene>
<evidence type="ECO:0000256" key="3">
    <source>
        <dbReference type="ARBA" id="ARBA00022989"/>
    </source>
</evidence>
<comment type="caution">
    <text evidence="6">The sequence shown here is derived from an EMBL/GenBank/DDBJ whole genome shotgun (WGS) entry which is preliminary data.</text>
</comment>
<dbReference type="AlphaFoldDB" id="A0AAV2HT03"/>
<dbReference type="PANTHER" id="PTHR44755">
    <property type="entry name" value="NATRIURETIC PEPTIDE RECEPTOR 3-RELATED"/>
    <property type="match status" value="1"/>
</dbReference>
<dbReference type="GO" id="GO:0016020">
    <property type="term" value="C:membrane"/>
    <property type="evidence" value="ECO:0007669"/>
    <property type="project" value="UniProtKB-SubCell"/>
</dbReference>
<evidence type="ECO:0000256" key="2">
    <source>
        <dbReference type="ARBA" id="ARBA00022692"/>
    </source>
</evidence>
<dbReference type="PANTHER" id="PTHR44755:SF8">
    <property type="entry name" value="RECEPTOR LIGAND BINDING REGION DOMAIN-CONTAINING PROTEIN"/>
    <property type="match status" value="1"/>
</dbReference>
<dbReference type="GO" id="GO:0017046">
    <property type="term" value="F:peptide hormone binding"/>
    <property type="evidence" value="ECO:0007669"/>
    <property type="project" value="TreeGrafter"/>
</dbReference>
<feature type="non-terminal residue" evidence="6">
    <location>
        <position position="1"/>
    </location>
</feature>
<feature type="domain" description="Receptor ligand binding region" evidence="5">
    <location>
        <begin position="15"/>
        <end position="119"/>
    </location>
</feature>